<dbReference type="Proteomes" id="UP000075714">
    <property type="component" value="Unassembled WGS sequence"/>
</dbReference>
<dbReference type="Pfam" id="PF03645">
    <property type="entry name" value="Tctex-1"/>
    <property type="match status" value="1"/>
</dbReference>
<keyword evidence="2" id="KW-1185">Reference proteome</keyword>
<dbReference type="AlphaFoldDB" id="A0A150FWR3"/>
<dbReference type="GO" id="GO:0007018">
    <property type="term" value="P:microtubule-based movement"/>
    <property type="evidence" value="ECO:0007669"/>
    <property type="project" value="TreeGrafter"/>
</dbReference>
<evidence type="ECO:0000313" key="1">
    <source>
        <dbReference type="EMBL" id="KXZ41480.1"/>
    </source>
</evidence>
<sequence>MDASDPSVEEAAFVADDVSNIIKESIDAVLQNQQYSEAKVSQWTSSCLEHCIKRLTALNKPFKYVVTCVIMQKNGAGLHTAASCWWDSTTDGSRTVRFGAVNAANEAVTQQWLEIESRVRGAPPVQRTTALLDWIQPCVDTGVVPWLTRDLKLIPSKAARVRNSAAPLEARRNAATSLNACGTPAFMLLEHLVELLFELMGYGDPQQKAWALELLATLHARDFMTTAAVAFRAWTLFTACLALPQTLEALEAGGGFSSVSCLVQAAAMHVNGALCSTKYSRIACLLLLSRMNAGGMLPEHSAGAAAAPLPAPVAELVDALASSRLMPAAAEMLLEAPPVEESLLVRDSEGVACPQGRSGIDAHAATREACQALVALQGAWL</sequence>
<evidence type="ECO:0000313" key="2">
    <source>
        <dbReference type="Proteomes" id="UP000075714"/>
    </source>
</evidence>
<dbReference type="InterPro" id="IPR038586">
    <property type="entry name" value="Tctex-1-like_sf"/>
</dbReference>
<name>A0A150FWR3_GONPE</name>
<dbReference type="EMBL" id="LSYV01000439">
    <property type="protein sequence ID" value="KXZ41480.1"/>
    <property type="molecule type" value="Genomic_DNA"/>
</dbReference>
<dbReference type="Gene3D" id="3.30.1140.40">
    <property type="entry name" value="Tctex-1"/>
    <property type="match status" value="1"/>
</dbReference>
<reference evidence="2" key="1">
    <citation type="journal article" date="2016" name="Nat. Commun.">
        <title>The Gonium pectorale genome demonstrates co-option of cell cycle regulation during the evolution of multicellularity.</title>
        <authorList>
            <person name="Hanschen E.R."/>
            <person name="Marriage T.N."/>
            <person name="Ferris P.J."/>
            <person name="Hamaji T."/>
            <person name="Toyoda A."/>
            <person name="Fujiyama A."/>
            <person name="Neme R."/>
            <person name="Noguchi H."/>
            <person name="Minakuchi Y."/>
            <person name="Suzuki M."/>
            <person name="Kawai-Toyooka H."/>
            <person name="Smith D.R."/>
            <person name="Sparks H."/>
            <person name="Anderson J."/>
            <person name="Bakaric R."/>
            <person name="Luria V."/>
            <person name="Karger A."/>
            <person name="Kirschner M.W."/>
            <person name="Durand P.M."/>
            <person name="Michod R.E."/>
            <person name="Nozaki H."/>
            <person name="Olson B.J."/>
        </authorList>
    </citation>
    <scope>NUCLEOTIDE SEQUENCE [LARGE SCALE GENOMIC DNA]</scope>
    <source>
        <strain evidence="2">NIES-2863</strain>
    </source>
</reference>
<protein>
    <submittedName>
        <fullName evidence="1">Uncharacterized protein</fullName>
    </submittedName>
</protein>
<comment type="caution">
    <text evidence="1">The sequence shown here is derived from an EMBL/GenBank/DDBJ whole genome shotgun (WGS) entry which is preliminary data.</text>
</comment>
<dbReference type="GO" id="GO:0005868">
    <property type="term" value="C:cytoplasmic dynein complex"/>
    <property type="evidence" value="ECO:0007669"/>
    <property type="project" value="TreeGrafter"/>
</dbReference>
<dbReference type="OrthoDB" id="10059120at2759"/>
<dbReference type="STRING" id="33097.A0A150FWR3"/>
<dbReference type="GO" id="GO:0005737">
    <property type="term" value="C:cytoplasm"/>
    <property type="evidence" value="ECO:0007669"/>
    <property type="project" value="TreeGrafter"/>
</dbReference>
<dbReference type="PANTHER" id="PTHR21255">
    <property type="entry name" value="T-COMPLEX-ASSOCIATED-TESTIS-EXPRESSED 1/ DYNEIN LIGHT CHAIN"/>
    <property type="match status" value="1"/>
</dbReference>
<dbReference type="InterPro" id="IPR005334">
    <property type="entry name" value="Tctex-1-like"/>
</dbReference>
<accession>A0A150FWR3</accession>
<organism evidence="1 2">
    <name type="scientific">Gonium pectorale</name>
    <name type="common">Green alga</name>
    <dbReference type="NCBI Taxonomy" id="33097"/>
    <lineage>
        <taxon>Eukaryota</taxon>
        <taxon>Viridiplantae</taxon>
        <taxon>Chlorophyta</taxon>
        <taxon>core chlorophytes</taxon>
        <taxon>Chlorophyceae</taxon>
        <taxon>CS clade</taxon>
        <taxon>Chlamydomonadales</taxon>
        <taxon>Volvocaceae</taxon>
        <taxon>Gonium</taxon>
    </lineage>
</organism>
<proteinExistence type="predicted"/>
<dbReference type="GO" id="GO:0045505">
    <property type="term" value="F:dynein intermediate chain binding"/>
    <property type="evidence" value="ECO:0007669"/>
    <property type="project" value="TreeGrafter"/>
</dbReference>
<gene>
    <name evidence="1" type="ORF">GPECTOR_442g325</name>
</gene>
<dbReference type="CDD" id="cd21455">
    <property type="entry name" value="DLC-like_DYNLT1_DYNLT3"/>
    <property type="match status" value="1"/>
</dbReference>
<dbReference type="PANTHER" id="PTHR21255:SF4">
    <property type="entry name" value="DYNEIN LIGHT CHAIN TCTEX-TYPE"/>
    <property type="match status" value="1"/>
</dbReference>